<sequence length="166" mass="18794">MINLVCQLRFVFCAVLLLLPSSLLAEAQVQTVEDLRVLKQQAENKNLPILLMFTAEDCEYCDALRNNYLLPMIKSGDYKSTILIRQVYIEDYGYLRNAKGELISGDVLALKYDVDITPTILFLNSKGHELAPRLIGIGNIYYFGETLDKHIAMAKAAFEKNASKKR</sequence>
<evidence type="ECO:0000259" key="1">
    <source>
        <dbReference type="Pfam" id="PF13098"/>
    </source>
</evidence>
<dbReference type="Gene3D" id="3.40.30.10">
    <property type="entry name" value="Glutaredoxin"/>
    <property type="match status" value="1"/>
</dbReference>
<accession>A0A3B0XQK9</accession>
<dbReference type="Pfam" id="PF13098">
    <property type="entry name" value="Thioredoxin_2"/>
    <property type="match status" value="1"/>
</dbReference>
<name>A0A3B0XQK9_9ZZZZ</name>
<organism evidence="2">
    <name type="scientific">hydrothermal vent metagenome</name>
    <dbReference type="NCBI Taxonomy" id="652676"/>
    <lineage>
        <taxon>unclassified sequences</taxon>
        <taxon>metagenomes</taxon>
        <taxon>ecological metagenomes</taxon>
    </lineage>
</organism>
<reference evidence="2" key="1">
    <citation type="submission" date="2018-06" db="EMBL/GenBank/DDBJ databases">
        <authorList>
            <person name="Zhirakovskaya E."/>
        </authorList>
    </citation>
    <scope>NUCLEOTIDE SEQUENCE</scope>
</reference>
<evidence type="ECO:0000313" key="2">
    <source>
        <dbReference type="EMBL" id="VAW58464.1"/>
    </source>
</evidence>
<gene>
    <name evidence="2" type="ORF">MNBD_GAMMA08-2288</name>
</gene>
<dbReference type="SUPFAM" id="SSF52833">
    <property type="entry name" value="Thioredoxin-like"/>
    <property type="match status" value="1"/>
</dbReference>
<proteinExistence type="predicted"/>
<feature type="domain" description="Thioredoxin-like fold" evidence="1">
    <location>
        <begin position="42"/>
        <end position="136"/>
    </location>
</feature>
<protein>
    <recommendedName>
        <fullName evidence="1">Thioredoxin-like fold domain-containing protein</fullName>
    </recommendedName>
</protein>
<dbReference type="EMBL" id="UOFH01000012">
    <property type="protein sequence ID" value="VAW58464.1"/>
    <property type="molecule type" value="Genomic_DNA"/>
</dbReference>
<dbReference type="AlphaFoldDB" id="A0A3B0XQK9"/>
<dbReference type="InterPro" id="IPR012336">
    <property type="entry name" value="Thioredoxin-like_fold"/>
</dbReference>
<dbReference type="InterPro" id="IPR036249">
    <property type="entry name" value="Thioredoxin-like_sf"/>
</dbReference>